<keyword evidence="2" id="KW-0732">Signal</keyword>
<proteinExistence type="predicted"/>
<evidence type="ECO:0000313" key="3">
    <source>
        <dbReference type="EMBL" id="SIO73428.1"/>
    </source>
</evidence>
<dbReference type="RefSeq" id="XP_021337527.1">
    <property type="nucleotide sequence ID" value="XM_021482939.1"/>
</dbReference>
<keyword evidence="4" id="KW-1185">Reference proteome</keyword>
<name>A0A1N6LX23_BABMR</name>
<dbReference type="VEuPathDB" id="PiroplasmaDB:BMR1_01G02905"/>
<dbReference type="KEGG" id="bmic:BMR1_01G02905"/>
<reference evidence="3 4" key="2">
    <citation type="journal article" date="2013" name="PLoS ONE">
        <title>Whole genome mapping and re-organization of the nuclear and mitochondrial genomes of Babesia microti isolates.</title>
        <authorList>
            <person name="Cornillot E."/>
            <person name="Dassouli A."/>
            <person name="Garg A."/>
            <person name="Pachikara N."/>
            <person name="Randazzo S."/>
            <person name="Depoix D."/>
            <person name="Carcy B."/>
            <person name="Delbecq S."/>
            <person name="Frutos R."/>
            <person name="Silva J.C."/>
            <person name="Sutton R."/>
            <person name="Krause P.J."/>
            <person name="Mamoun C.B."/>
        </authorList>
    </citation>
    <scope>NUCLEOTIDE SEQUENCE [LARGE SCALE GENOMIC DNA]</scope>
    <source>
        <strain evidence="3 4">RI</strain>
    </source>
</reference>
<dbReference type="AlphaFoldDB" id="A0A1N6LX23"/>
<organism evidence="3 4">
    <name type="scientific">Babesia microti (strain RI)</name>
    <dbReference type="NCBI Taxonomy" id="1133968"/>
    <lineage>
        <taxon>Eukaryota</taxon>
        <taxon>Sar</taxon>
        <taxon>Alveolata</taxon>
        <taxon>Apicomplexa</taxon>
        <taxon>Aconoidasida</taxon>
        <taxon>Piroplasmida</taxon>
        <taxon>Babesiidae</taxon>
        <taxon>Babesia</taxon>
    </lineage>
</organism>
<accession>A0A1N6LX23</accession>
<protein>
    <submittedName>
        <fullName evidence="3">Uncharacterized protein</fullName>
    </submittedName>
</protein>
<sequence>MIFAKSNVFFLICSVIFLCIIAVDSDESSNVLMQLYTGDRPWKNDNYVPLSVIIDIKNNNKGTEAYLVIPMSFKYVKTLDAPKHFTSLQKPNSAATKGKWMCNAVLGSPDALSVANMLLKSGDEVDEDDDDEEEEEEEDEGCSAEEIITSLKKLSVTQRSRVGIKLKEDLEAPIEEDKLKMFSKDQLVKIDLPKEHGVIKSGKYIWNILLSHASINSDDYESSERLNWYFVIAMEGDAEIPKYINETSLLSYRHLSQALKLQKMKIISDFRINLEKTKTLNADLVPNLPASITTSSKDITIKFKAPAHIYKSNRISLRIFYPKETKLCKKLELTASAGKINIGKCDCSSDCKGAVILSNFDEEWIKDIEYTLIIRDTDVDGGDNVEITMIENDPYDELEKISGIVSGSCKTLFQHSYIKYMPFIISRALLTIPQKSIKAKFYIHQHAYNTSYLYGILDLPKINIKGGYKMIIETEDGSNKSNLQFIDNASSKLVSNPKLPKSHTVDSTKNKLEISILNNDSNKYTSIPLLLKYTTNDIKTNLKLSINSVDDNTNMVGSVEIVNTEFDNAMLQIHGPRFMDKNTIIYTFSNVKKGDYFIQIESTSNLIDKCGELNVSHETIVKTECSDKSLKINLSLPHEQQRIDFKVGIKQYKPTDELKFTLGNGVKNLSYNINLQELFENVELDDAICIFSQKSAISDSTMVSSFQMLKCATPWMPSEYHKHTPNLYLLDDMNKLVRGDRHIFRYNTDPLSNDVLPKLMPMTLYILANTTDIKMTDGLSKVFRCKVTKLKENVEDQIIQIYNENSANGDKEKIAIAIITTNNTIVDHIKKLPKTSEQTKHLFVPLFLINSNAVDHISLQHKSPSPNYLDPKRITPLYQNDPTKATNVVSAKIGDSSLHFGVTHTESIDAAMASVEELMYSTVIPAWTSYLSCVNTSTVNVQYMDKNLFSVTGKYSRKHCDYLTLLSSVI</sequence>
<feature type="region of interest" description="Disordered" evidence="1">
    <location>
        <begin position="123"/>
        <end position="143"/>
    </location>
</feature>
<dbReference type="EMBL" id="FO082871">
    <property type="protein sequence ID" value="SIO73428.1"/>
    <property type="molecule type" value="Genomic_DNA"/>
</dbReference>
<feature type="signal peptide" evidence="2">
    <location>
        <begin position="1"/>
        <end position="25"/>
    </location>
</feature>
<dbReference type="Proteomes" id="UP000002899">
    <property type="component" value="Chromosome I"/>
</dbReference>
<feature type="chain" id="PRO_5012591077" evidence="2">
    <location>
        <begin position="26"/>
        <end position="970"/>
    </location>
</feature>
<reference evidence="3 4" key="1">
    <citation type="journal article" date="2012" name="Nucleic Acids Res.">
        <title>Sequencing of the smallest Apicomplexan genome from the human pathogen Babesia microti.</title>
        <authorList>
            <person name="Cornillot E."/>
            <person name="Hadj-Kaddour K."/>
            <person name="Dassouli A."/>
            <person name="Noel B."/>
            <person name="Ranwez V."/>
            <person name="Vacherie B."/>
            <person name="Augagneur Y."/>
            <person name="Bres V."/>
            <person name="Duclos A."/>
            <person name="Randazzo S."/>
            <person name="Carcy B."/>
            <person name="Debierre-Grockiego F."/>
            <person name="Delbecq S."/>
            <person name="Moubri-Menage K."/>
            <person name="Shams-Eldin H."/>
            <person name="Usmani-Brown S."/>
            <person name="Bringaud F."/>
            <person name="Wincker P."/>
            <person name="Vivares C.P."/>
            <person name="Schwarz R.T."/>
            <person name="Schetters T.P."/>
            <person name="Krause P.J."/>
            <person name="Gorenflot A."/>
            <person name="Berry V."/>
            <person name="Barbe V."/>
            <person name="Ben Mamoun C."/>
        </authorList>
    </citation>
    <scope>NUCLEOTIDE SEQUENCE [LARGE SCALE GENOMIC DNA]</scope>
    <source>
        <strain evidence="3 4">RI</strain>
    </source>
</reference>
<evidence type="ECO:0000256" key="2">
    <source>
        <dbReference type="SAM" id="SignalP"/>
    </source>
</evidence>
<dbReference type="GeneID" id="24423653"/>
<gene>
    <name evidence="3" type="ORF">BMR1_01G02905</name>
</gene>
<evidence type="ECO:0000313" key="4">
    <source>
        <dbReference type="Proteomes" id="UP000002899"/>
    </source>
</evidence>
<feature type="compositionally biased region" description="Acidic residues" evidence="1">
    <location>
        <begin position="124"/>
        <end position="143"/>
    </location>
</feature>
<reference evidence="3 4" key="3">
    <citation type="journal article" date="2016" name="Sci. Rep.">
        <title>Genome-wide diversity and gene expression profiling of Babesia microti isolates identify polymorphic genes that mediate host-pathogen interactions.</title>
        <authorList>
            <person name="Silva J.C."/>
            <person name="Cornillot E."/>
            <person name="McCracken C."/>
            <person name="Usmani-Brown S."/>
            <person name="Dwivedi A."/>
            <person name="Ifeonu O.O."/>
            <person name="Crabtree J."/>
            <person name="Gotia H.T."/>
            <person name="Virji A.Z."/>
            <person name="Reynes C."/>
            <person name="Colinge J."/>
            <person name="Kumar V."/>
            <person name="Lawres L."/>
            <person name="Pazzi J.E."/>
            <person name="Pablo J.V."/>
            <person name="Hung C."/>
            <person name="Brancato J."/>
            <person name="Kumari P."/>
            <person name="Orvis J."/>
            <person name="Tretina K."/>
            <person name="Chibucos M."/>
            <person name="Ott S."/>
            <person name="Sadzewicz L."/>
            <person name="Sengamalay N."/>
            <person name="Shetty A.C."/>
            <person name="Su Q."/>
            <person name="Tallon L."/>
            <person name="Fraser C.M."/>
            <person name="Frutos R."/>
            <person name="Molina D.M."/>
            <person name="Krause P.J."/>
            <person name="Ben Mamoun C."/>
        </authorList>
    </citation>
    <scope>NUCLEOTIDE SEQUENCE [LARGE SCALE GENOMIC DNA]</scope>
    <source>
        <strain evidence="3 4">RI</strain>
    </source>
</reference>
<evidence type="ECO:0000256" key="1">
    <source>
        <dbReference type="SAM" id="MobiDB-lite"/>
    </source>
</evidence>